<keyword evidence="4" id="KW-1185">Reference proteome</keyword>
<protein>
    <recommendedName>
        <fullName evidence="2">NolW-like domain-containing protein</fullName>
    </recommendedName>
</protein>
<dbReference type="AlphaFoldDB" id="A0A545T8J3"/>
<feature type="domain" description="NolW-like" evidence="2">
    <location>
        <begin position="32"/>
        <end position="90"/>
    </location>
</feature>
<dbReference type="Pfam" id="PF03958">
    <property type="entry name" value="Secretin_N"/>
    <property type="match status" value="1"/>
</dbReference>
<organism evidence="3 4">
    <name type="scientific">Exilibacterium tricleocarpae</name>
    <dbReference type="NCBI Taxonomy" id="2591008"/>
    <lineage>
        <taxon>Bacteria</taxon>
        <taxon>Pseudomonadati</taxon>
        <taxon>Pseudomonadota</taxon>
        <taxon>Gammaproteobacteria</taxon>
        <taxon>Cellvibrionales</taxon>
        <taxon>Cellvibrionaceae</taxon>
        <taxon>Exilibacterium</taxon>
    </lineage>
</organism>
<sequence length="248" mass="27559">MTMNMRAFTFLLTMLLVTLLATASVAETQQVDVIEVQNRPAETLIEVIRPLLPAGAAISASGNQLVVRSTPEEIAKLNLLIEELDRPLAQFLLSVRFAPDTGTRLDEQAAVRRYSTRRGAGYYQVRALEGYPSHIETTTELTDRVDLQAIYPGYLLLDREKRQLVGNFYATPRALGQDRITLAISTRTARDAGHRQLSQSYTGAITGKLGEWLAVGSTGQRHNESSARRRSTAATDRVIIYLKAERLE</sequence>
<dbReference type="OrthoDB" id="5608150at2"/>
<keyword evidence="1" id="KW-0732">Signal</keyword>
<dbReference type="EMBL" id="VHSG01000018">
    <property type="protein sequence ID" value="TQV73534.1"/>
    <property type="molecule type" value="Genomic_DNA"/>
</dbReference>
<evidence type="ECO:0000313" key="3">
    <source>
        <dbReference type="EMBL" id="TQV73534.1"/>
    </source>
</evidence>
<proteinExistence type="predicted"/>
<dbReference type="InterPro" id="IPR038591">
    <property type="entry name" value="NolW-like_sf"/>
</dbReference>
<feature type="signal peptide" evidence="1">
    <location>
        <begin position="1"/>
        <end position="26"/>
    </location>
</feature>
<dbReference type="InterPro" id="IPR005644">
    <property type="entry name" value="NolW-like"/>
</dbReference>
<dbReference type="Gene3D" id="3.30.1370.120">
    <property type="match status" value="1"/>
</dbReference>
<dbReference type="Proteomes" id="UP000319732">
    <property type="component" value="Unassembled WGS sequence"/>
</dbReference>
<evidence type="ECO:0000256" key="1">
    <source>
        <dbReference type="SAM" id="SignalP"/>
    </source>
</evidence>
<name>A0A545T8J3_9GAMM</name>
<evidence type="ECO:0000313" key="4">
    <source>
        <dbReference type="Proteomes" id="UP000319732"/>
    </source>
</evidence>
<dbReference type="RefSeq" id="WP_142905663.1">
    <property type="nucleotide sequence ID" value="NZ_ML660097.1"/>
</dbReference>
<gene>
    <name evidence="3" type="ORF">FKG94_17715</name>
</gene>
<reference evidence="3 4" key="1">
    <citation type="submission" date="2019-06" db="EMBL/GenBank/DDBJ databases">
        <title>Whole genome sequence for Cellvibrionaceae sp. R142.</title>
        <authorList>
            <person name="Wang G."/>
        </authorList>
    </citation>
    <scope>NUCLEOTIDE SEQUENCE [LARGE SCALE GENOMIC DNA]</scope>
    <source>
        <strain evidence="3 4">R142</strain>
    </source>
</reference>
<evidence type="ECO:0000259" key="2">
    <source>
        <dbReference type="Pfam" id="PF03958"/>
    </source>
</evidence>
<comment type="caution">
    <text evidence="3">The sequence shown here is derived from an EMBL/GenBank/DDBJ whole genome shotgun (WGS) entry which is preliminary data.</text>
</comment>
<feature type="chain" id="PRO_5022172897" description="NolW-like domain-containing protein" evidence="1">
    <location>
        <begin position="27"/>
        <end position="248"/>
    </location>
</feature>
<accession>A0A545T8J3</accession>